<reference evidence="2 3" key="4">
    <citation type="journal article" date="1988" name="Virology">
        <title>Identification and characterization of the repetitive DNA element in the genome of insect iridescent virus type 6.</title>
        <authorList>
            <person name="Fischer M."/>
            <person name="Schnitzler P."/>
            <person name="Delius H."/>
            <person name="Darai G."/>
        </authorList>
    </citation>
    <scope>NUCLEOTIDE SEQUENCE [LARGE SCALE GENOMIC DNA]</scope>
</reference>
<reference evidence="2 3" key="3">
    <citation type="journal article" date="1987" name="Virology">
        <title>Molecular cloning and physical mapping of the genome of insect iridescent virus type 6: further evidence for circular permutation of the viral genome.</title>
        <authorList>
            <person name="Schnitzler P."/>
            <person name="Soltau J.B."/>
            <person name="Fischer M."/>
            <person name="Reisner H."/>
            <person name="Scholz J."/>
            <person name="Delius H."/>
            <person name="Darai G."/>
        </authorList>
    </citation>
    <scope>NUCLEOTIDE SEQUENCE [LARGE SCALE GENOMIC DNA]</scope>
</reference>
<reference evidence="2 3" key="9">
    <citation type="journal article" date="1994" name="J. Gen. Virol.">
        <title>Insect iridescent virus type 6 encodes a polypeptide related to the largest subunit of eukaryotic RNA polymerase II.</title>
        <authorList>
            <person name="Schnitzler P."/>
            <person name="Sonntag K.C."/>
            <person name="Muller M."/>
            <person name="Janssen W."/>
            <person name="Bugert J.J."/>
            <person name="Koonin E.V."/>
            <person name="Darai G."/>
        </authorList>
    </citation>
    <scope>NUCLEOTIDE SEQUENCE [LARGE SCALE GENOMIC DNA]</scope>
</reference>
<dbReference type="Proteomes" id="UP000001359">
    <property type="component" value="Segment"/>
</dbReference>
<reference evidence="2 3" key="7">
    <citation type="journal article" date="1993" name="J. Gen. Virol.">
        <title>Identification of the gene encoding the major capsid protein of insect iridescent virus type 6 by polymerase chain reaction.</title>
        <authorList>
            <person name="Stohwasser R."/>
            <person name="Raab K."/>
            <person name="Schnitzler P."/>
            <person name="Janssen W."/>
            <person name="Darai G."/>
        </authorList>
    </citation>
    <scope>NUCLEOTIDE SEQUENCE [LARGE SCALE GENOMIC DNA]</scope>
</reference>
<name>Q91FN4_IIV6</name>
<reference evidence="2 3" key="6">
    <citation type="journal article" date="1992" name="Virus Genes">
        <title>Characterization of the third origin of DNA replication of the genome of insect iridescent virus type 6.</title>
        <authorList>
            <person name="Sonntag K.C."/>
            <person name="Darai G."/>
        </authorList>
    </citation>
    <scope>NUCLEOTIDE SEQUENCE [LARGE SCALE GENOMIC DNA]</scope>
</reference>
<evidence type="ECO:0000313" key="3">
    <source>
        <dbReference type="Proteomes" id="UP000001359"/>
    </source>
</evidence>
<accession>Q91FN4</accession>
<evidence type="ECO:0000313" key="2">
    <source>
        <dbReference type="EMBL" id="AAK82151.1"/>
    </source>
</evidence>
<organismHost>
    <name type="scientific">Gryllus bimaculatus</name>
    <name type="common">Two-spotted cricket</name>
    <dbReference type="NCBI Taxonomy" id="6999"/>
</organismHost>
<dbReference type="GeneID" id="1732989"/>
<keyword evidence="1" id="KW-0812">Transmembrane</keyword>
<organismHost>
    <name type="scientific">Acheta domesticus</name>
    <name type="common">House cricket</name>
    <dbReference type="NCBI Taxonomy" id="6997"/>
</organismHost>
<dbReference type="RefSeq" id="NP_149753.1">
    <property type="nucleotide sequence ID" value="NC_003038.1"/>
</dbReference>
<organism evidence="2 3">
    <name type="scientific">Invertebrate iridescent virus 6</name>
    <name type="common">IIV-6</name>
    <name type="synonym">Chilo iridescent virus</name>
    <dbReference type="NCBI Taxonomy" id="176652"/>
    <lineage>
        <taxon>Viruses</taxon>
        <taxon>Varidnaviria</taxon>
        <taxon>Bamfordvirae</taxon>
        <taxon>Nucleocytoviricota</taxon>
        <taxon>Megaviricetes</taxon>
        <taxon>Pimascovirales</taxon>
        <taxon>Pimascovirales incertae sedis</taxon>
        <taxon>Iridoviridae</taxon>
        <taxon>Betairidovirinae</taxon>
        <taxon>Iridovirus</taxon>
        <taxon>Iridovirus chilo1</taxon>
    </lineage>
</organism>
<dbReference type="KEGG" id="vg:1732989"/>
<reference evidence="2 3" key="1">
    <citation type="journal article" date="1984" name="J. Virol.">
        <title>DNA analysis of insect iridescent virus 6: evidence for circular permutation and terminal redundancy.</title>
        <authorList>
            <person name="Delius H."/>
            <person name="Darai G."/>
            <person name="Fluegel R.M."/>
        </authorList>
    </citation>
    <scope>NUCLEOTIDE SEQUENCE [LARGE SCALE GENOMIC DNA]</scope>
</reference>
<keyword evidence="3" id="KW-1185">Reference proteome</keyword>
<reference evidence="2 3" key="2">
    <citation type="journal article" date="1986" name="Med. Microbiol. Immunol.">
        <title>Insect iridescent virus type 6 induced toxic degenerative hepatitis in mice.</title>
        <authorList>
            <person name="Lorbacher de Ruiz H."/>
            <person name="Gelderblom H."/>
            <person name="Hofmann W."/>
            <person name="Darai G."/>
        </authorList>
    </citation>
    <scope>NUCLEOTIDE SEQUENCE [LARGE SCALE GENOMIC DNA]</scope>
</reference>
<reference evidence="2 3" key="5">
    <citation type="journal article" date="1992" name="Virus Genes">
        <title>Identification and mapping of origins of DNA replication within the DNA sequences of the genome of insect iridescent virus type 6.</title>
        <authorList>
            <person name="Handermann M."/>
            <person name="Schnitzler P."/>
            <person name="Rosen-Wolff A."/>
            <person name="Raab K."/>
            <person name="Sonntag K.C."/>
            <person name="Darai G."/>
        </authorList>
    </citation>
    <scope>NUCLEOTIDE SEQUENCE [LARGE SCALE GENOMIC DNA]</scope>
</reference>
<keyword evidence="1" id="KW-1133">Transmembrane helix</keyword>
<reference evidence="2 3" key="15">
    <citation type="journal article" date="2001" name="Virology">
        <title>Analysis of the first complete DNA sequence of an invertebrate iridovirus: coding strategy of the genome of Chilo iridescent virus.</title>
        <authorList>
            <person name="Jakob N.J."/>
            <person name="Muller K."/>
            <person name="Bahr U."/>
            <person name="Darai G."/>
        </authorList>
    </citation>
    <scope>NUCLEOTIDE SEQUENCE [LARGE SCALE GENOMIC DNA]</scope>
</reference>
<proteinExistence type="predicted"/>
<organismHost>
    <name type="scientific">Chilo suppressalis</name>
    <name type="common">Asiatic rice borer moth</name>
    <dbReference type="NCBI Taxonomy" id="168631"/>
</organismHost>
<reference evidence="2 3" key="8">
    <citation type="journal article" date="1994" name="Intervirology">
        <title>Identification of the primary structure and the coding capacity of the genome of insect iridescent virus type 6 between the genome coordinates 0.310 and 0.347 (7990 bp).</title>
        <authorList>
            <person name="Sonntag K.C."/>
            <person name="Schnitzler P."/>
            <person name="Janssen W."/>
            <person name="Darai G."/>
        </authorList>
    </citation>
    <scope>NUCLEOTIDE SEQUENCE [LARGE SCALE GENOMIC DNA]</scope>
</reference>
<reference evidence="2 3" key="12">
    <citation type="journal article" date="1997" name="Virus Genes">
        <title>The DNA sequence of Chilo iridescent virus between the genome coordinates 0.101 and 0.391; similarities in coding strategy between insect and vertebrate iridoviruses.</title>
        <authorList>
            <person name="Bahr U."/>
            <person name="Tidona C.A."/>
            <person name="Darai G."/>
        </authorList>
    </citation>
    <scope>NUCLEOTIDE SEQUENCE [LARGE SCALE GENOMIC DNA]</scope>
</reference>
<evidence type="ECO:0000256" key="1">
    <source>
        <dbReference type="SAM" id="Phobius"/>
    </source>
</evidence>
<keyword evidence="1" id="KW-0472">Membrane</keyword>
<organismHost>
    <name type="scientific">Spodoptera frugiperda</name>
    <name type="common">Fall armyworm</name>
    <dbReference type="NCBI Taxonomy" id="7108"/>
</organismHost>
<reference evidence="2 3" key="11">
    <citation type="journal article" date="1994" name="Virus Genes">
        <title>Chilo iridescent virus encodes a putative helicase belonging to a distinct family within the "DEAD/H" superfamily: implications for the evolution of large DNA viruses.</title>
        <authorList>
            <person name="Sonntag K.C."/>
            <person name="Schnitzler P."/>
            <person name="Koonin E.V."/>
            <person name="Darai G."/>
        </authorList>
    </citation>
    <scope>NUCLEOTIDE SEQUENCE [LARGE SCALE GENOMIC DNA]</scope>
</reference>
<reference evidence="2 3" key="14">
    <citation type="journal article" date="1999" name="Virus Genes">
        <title>Identification of a gene cluster within the genome of Chilo iridescent virus encoding enzymes involved in viral DNA replication and processing.</title>
        <authorList>
            <person name="Muller K."/>
            <person name="Tidona C.A."/>
            <person name="Darai G."/>
        </authorList>
    </citation>
    <scope>NUCLEOTIDE SEQUENCE [LARGE SCALE GENOMIC DNA]</scope>
</reference>
<reference evidence="2 3" key="10">
    <citation type="journal article" date="1994" name="Nucleic Acids Res.">
        <title>Identification of genes encoding zinc finger proteins, non-histone chromosomal HMG protein homologue, and a putative GTP phosphohydrolase in the genome of Chilo iridescent virus.</title>
        <authorList>
            <person name="Schnitzler P."/>
            <person name="Hug M."/>
            <person name="Handermann M."/>
            <person name="Janssen W."/>
            <person name="Koonin E.V."/>
            <person name="Delius H."/>
            <person name="Darai C."/>
        </authorList>
    </citation>
    <scope>NUCLEOTIDE SEQUENCE [LARGE SCALE GENOMIC DNA]</scope>
</reference>
<protein>
    <submittedName>
        <fullName evidence="2">290R</fullName>
    </submittedName>
</protein>
<organismHost>
    <name type="scientific">Gryllus campestris</name>
    <dbReference type="NCBI Taxonomy" id="58607"/>
</organismHost>
<dbReference type="EMBL" id="AF303741">
    <property type="protein sequence ID" value="AAK82151.1"/>
    <property type="molecule type" value="Genomic_DNA"/>
</dbReference>
<reference evidence="2 3" key="13">
    <citation type="journal article" date="1998" name="Virus Genes">
        <title>Identification of a thymidylate synthase gene within the genome of Chilo iridescent virus.</title>
        <authorList>
            <person name="Muller K."/>
            <person name="Tidona C.A."/>
            <person name="Bahr U."/>
            <person name="Darai G."/>
        </authorList>
    </citation>
    <scope>NUCLEOTIDE SEQUENCE [LARGE SCALE GENOMIC DNA]</scope>
</reference>
<feature type="transmembrane region" description="Helical" evidence="1">
    <location>
        <begin position="20"/>
        <end position="42"/>
    </location>
</feature>
<sequence length="43" mass="5178">MRFFFFPLILYSDFVSTNALQILFFLLYCCMVQMNLLHLVLLV</sequence>